<dbReference type="AlphaFoldDB" id="A0A4Z0FET2"/>
<dbReference type="Pfam" id="PF13449">
    <property type="entry name" value="Phytase-like"/>
    <property type="match status" value="1"/>
</dbReference>
<dbReference type="EMBL" id="SRIO01000001">
    <property type="protein sequence ID" value="TFZ84172.1"/>
    <property type="molecule type" value="Genomic_DNA"/>
</dbReference>
<keyword evidence="3" id="KW-1185">Reference proteome</keyword>
<dbReference type="OrthoDB" id="9798693at2"/>
<dbReference type="InterPro" id="IPR027372">
    <property type="entry name" value="Phytase-like_dom"/>
</dbReference>
<dbReference type="Proteomes" id="UP000297890">
    <property type="component" value="Unassembled WGS sequence"/>
</dbReference>
<proteinExistence type="predicted"/>
<gene>
    <name evidence="2" type="ORF">E4680_01140</name>
</gene>
<evidence type="ECO:0000259" key="1">
    <source>
        <dbReference type="Pfam" id="PF13449"/>
    </source>
</evidence>
<accession>A0A4Z0FET2</accession>
<reference evidence="2 3" key="1">
    <citation type="journal article" date="2019" name="ISME J.">
        <title>Candidatus Macondimonas diazotrophica, a novel gammaproteobacterial genus dominating crude-oil-contaminated coastal sediments.</title>
        <authorList>
            <person name="Karthikeyan S."/>
            <person name="Konstantinidis K."/>
        </authorList>
    </citation>
    <scope>NUCLEOTIDE SEQUENCE [LARGE SCALE GENOMIC DNA]</scope>
    <source>
        <strain evidence="2 3">KTK01</strain>
    </source>
</reference>
<comment type="caution">
    <text evidence="2">The sequence shown here is derived from an EMBL/GenBank/DDBJ whole genome shotgun (WGS) entry which is preliminary data.</text>
</comment>
<evidence type="ECO:0000313" key="3">
    <source>
        <dbReference type="Proteomes" id="UP000297890"/>
    </source>
</evidence>
<protein>
    <submittedName>
        <fullName evidence="2">Esterase-like activity of phytase family protein</fullName>
    </submittedName>
</protein>
<evidence type="ECO:0000313" key="2">
    <source>
        <dbReference type="EMBL" id="TFZ84172.1"/>
    </source>
</evidence>
<organism evidence="2 3">
    <name type="scientific">Candidatus Macondimonas diazotrophica</name>
    <dbReference type="NCBI Taxonomy" id="2305248"/>
    <lineage>
        <taxon>Bacteria</taxon>
        <taxon>Pseudomonadati</taxon>
        <taxon>Pseudomonadota</taxon>
        <taxon>Gammaproteobacteria</taxon>
        <taxon>Chromatiales</taxon>
        <taxon>Ectothiorhodospiraceae</taxon>
        <taxon>Candidatus Macondimonas</taxon>
    </lineage>
</organism>
<sequence length="351" mass="38761">MQTTKAGARPNRTRRMRVSAAILLGLSAVAMPCVAWIGGRAPEQPQPVQLSPLHPTGSTYQQVRLGGTLWLPDEMPDGTPLRGLSDLTWSPAEGILYAVSDFGWLLRMRPVFTDGRLSDVELLDGHPLTGANGRPLKGKWGDAEGLTWAPGPDGAPALFVSFERIPRITRIDRRGRWLADLPLPRPFADAAAYAEPNAALEALTWHSRLGLLSAPELPPPAFRPAHHTPVFNRDGRQFPYLLRTGPRCALVALNAWENDEILSLERCYEDGRLEIALRRSTLPPTAGLALRPESLAVFRLQDGWLMDNFEGMTRIGPRGVLLVSDDNGSTRQRTLLMYLERLDIPPHSTTD</sequence>
<name>A0A4Z0FET2_9GAMM</name>
<feature type="domain" description="Phytase-like" evidence="1">
    <location>
        <begin position="79"/>
        <end position="328"/>
    </location>
</feature>